<dbReference type="Proteomes" id="UP000621307">
    <property type="component" value="Unassembled WGS sequence"/>
</dbReference>
<dbReference type="RefSeq" id="WP_190566052.1">
    <property type="nucleotide sequence ID" value="NZ_JACJQL010000004.1"/>
</dbReference>
<evidence type="ECO:0000313" key="1">
    <source>
        <dbReference type="EMBL" id="MBD2250708.1"/>
    </source>
</evidence>
<dbReference type="InterPro" id="IPR000671">
    <property type="entry name" value="Peptidase_A31"/>
</dbReference>
<evidence type="ECO:0000313" key="2">
    <source>
        <dbReference type="Proteomes" id="UP000621307"/>
    </source>
</evidence>
<dbReference type="EMBL" id="JACJQL010000004">
    <property type="protein sequence ID" value="MBD2250708.1"/>
    <property type="molecule type" value="Genomic_DNA"/>
</dbReference>
<name>A0ABR8B9C2_9NOSO</name>
<gene>
    <name evidence="1" type="ORF">H6G14_05205</name>
</gene>
<dbReference type="PANTHER" id="PTHR30302">
    <property type="entry name" value="HYDROGENASE 1 MATURATION PROTEASE"/>
    <property type="match status" value="1"/>
</dbReference>
<proteinExistence type="predicted"/>
<accession>A0ABR8B9C2</accession>
<keyword evidence="1" id="KW-0645">Protease</keyword>
<dbReference type="PANTHER" id="PTHR30302:SF5">
    <property type="entry name" value="SLR1876 PROTEIN"/>
    <property type="match status" value="1"/>
</dbReference>
<reference evidence="1 2" key="1">
    <citation type="journal article" date="2020" name="ISME J.">
        <title>Comparative genomics reveals insights into cyanobacterial evolution and habitat adaptation.</title>
        <authorList>
            <person name="Chen M.Y."/>
            <person name="Teng W.K."/>
            <person name="Zhao L."/>
            <person name="Hu C.X."/>
            <person name="Zhou Y.K."/>
            <person name="Han B.P."/>
            <person name="Song L.R."/>
            <person name="Shu W.S."/>
        </authorList>
    </citation>
    <scope>NUCLEOTIDE SEQUENCE [LARGE SCALE GENOMIC DNA]</scope>
    <source>
        <strain evidence="1 2">FACHB-3921</strain>
    </source>
</reference>
<keyword evidence="1" id="KW-0378">Hydrolase</keyword>
<dbReference type="CDD" id="cd06066">
    <property type="entry name" value="H2MP_NAD-link-bidir"/>
    <property type="match status" value="1"/>
</dbReference>
<keyword evidence="2" id="KW-1185">Reference proteome</keyword>
<organism evidence="1 2">
    <name type="scientific">Nostoc parmelioides FACHB-3921</name>
    <dbReference type="NCBI Taxonomy" id="2692909"/>
    <lineage>
        <taxon>Bacteria</taxon>
        <taxon>Bacillati</taxon>
        <taxon>Cyanobacteriota</taxon>
        <taxon>Cyanophyceae</taxon>
        <taxon>Nostocales</taxon>
        <taxon>Nostocaceae</taxon>
        <taxon>Nostoc</taxon>
    </lineage>
</organism>
<dbReference type="GO" id="GO:0008233">
    <property type="term" value="F:peptidase activity"/>
    <property type="evidence" value="ECO:0007669"/>
    <property type="project" value="UniProtKB-KW"/>
</dbReference>
<protein>
    <submittedName>
        <fullName evidence="1">Hydrogenase maturation protease</fullName>
    </submittedName>
</protein>
<comment type="caution">
    <text evidence="1">The sequence shown here is derived from an EMBL/GenBank/DDBJ whole genome shotgun (WGS) entry which is preliminary data.</text>
</comment>
<dbReference type="GO" id="GO:0006508">
    <property type="term" value="P:proteolysis"/>
    <property type="evidence" value="ECO:0007669"/>
    <property type="project" value="UniProtKB-KW"/>
</dbReference>
<dbReference type="InterPro" id="IPR023430">
    <property type="entry name" value="Pept_HybD-like_dom_sf"/>
</dbReference>
<dbReference type="Gene3D" id="3.40.50.1450">
    <property type="entry name" value="HybD-like"/>
    <property type="match status" value="1"/>
</dbReference>
<dbReference type="SUPFAM" id="SSF53163">
    <property type="entry name" value="HybD-like"/>
    <property type="match status" value="1"/>
</dbReference>
<sequence length="158" mass="17004">MKKTVLVIGYGNDLRSDDGIGQRIANEVASWRLPSVESLAVHQLTPDLADSLASVDLAIFIDACLPVHGFDVKVQSLFAAGDIDSNVHTGDPRSLLGLTKAIYGNCPTAWWVTVPGVNFEIGDRFSRTAETGKAIALVKIIQILDKVKNLWFDVGAVA</sequence>